<feature type="region of interest" description="Disordered" evidence="1">
    <location>
        <begin position="1"/>
        <end position="40"/>
    </location>
</feature>
<evidence type="ECO:0000256" key="1">
    <source>
        <dbReference type="SAM" id="MobiDB-lite"/>
    </source>
</evidence>
<organism evidence="2">
    <name type="scientific">Lotharella oceanica</name>
    <dbReference type="NCBI Taxonomy" id="641309"/>
    <lineage>
        <taxon>Eukaryota</taxon>
        <taxon>Sar</taxon>
        <taxon>Rhizaria</taxon>
        <taxon>Cercozoa</taxon>
        <taxon>Chlorarachniophyceae</taxon>
        <taxon>Lotharella</taxon>
    </lineage>
</organism>
<evidence type="ECO:0000313" key="2">
    <source>
        <dbReference type="EMBL" id="CAD9753901.1"/>
    </source>
</evidence>
<name>A0A7S2TKQ0_9EUKA</name>
<feature type="compositionally biased region" description="Low complexity" evidence="1">
    <location>
        <begin position="80"/>
        <end position="90"/>
    </location>
</feature>
<feature type="region of interest" description="Disordered" evidence="1">
    <location>
        <begin position="65"/>
        <end position="90"/>
    </location>
</feature>
<sequence>MASSSQRDAKKVGHEDTAEAIISTIGTSTPTPSLNKDPQVGHKQIVPAHESLPAHEVIATHEVISTAPRDAERAGKPTDATTTTSTTAAATTSSISWILMEATEETAAGIKIE</sequence>
<dbReference type="AlphaFoldDB" id="A0A7S2TKQ0"/>
<dbReference type="EMBL" id="HBHP01007910">
    <property type="protein sequence ID" value="CAD9753901.1"/>
    <property type="molecule type" value="Transcribed_RNA"/>
</dbReference>
<reference evidence="2" key="1">
    <citation type="submission" date="2021-01" db="EMBL/GenBank/DDBJ databases">
        <authorList>
            <person name="Corre E."/>
            <person name="Pelletier E."/>
            <person name="Niang G."/>
            <person name="Scheremetjew M."/>
            <person name="Finn R."/>
            <person name="Kale V."/>
            <person name="Holt S."/>
            <person name="Cochrane G."/>
            <person name="Meng A."/>
            <person name="Brown T."/>
            <person name="Cohen L."/>
        </authorList>
    </citation>
    <scope>NUCLEOTIDE SEQUENCE</scope>
    <source>
        <strain evidence="2">CCMP622</strain>
    </source>
</reference>
<accession>A0A7S2TKQ0</accession>
<feature type="compositionally biased region" description="Basic and acidic residues" evidence="1">
    <location>
        <begin position="7"/>
        <end position="17"/>
    </location>
</feature>
<gene>
    <name evidence="2" type="ORF">LSP00402_LOCUS4930</name>
</gene>
<proteinExistence type="predicted"/>
<feature type="compositionally biased region" description="Low complexity" evidence="1">
    <location>
        <begin position="21"/>
        <end position="33"/>
    </location>
</feature>
<protein>
    <submittedName>
        <fullName evidence="2">Uncharacterized protein</fullName>
    </submittedName>
</protein>